<feature type="non-terminal residue" evidence="1">
    <location>
        <position position="1"/>
    </location>
</feature>
<dbReference type="AlphaFoldDB" id="A0A382CM07"/>
<name>A0A382CM07_9ZZZZ</name>
<proteinExistence type="predicted"/>
<dbReference type="EMBL" id="UINC01035039">
    <property type="protein sequence ID" value="SVB26802.1"/>
    <property type="molecule type" value="Genomic_DNA"/>
</dbReference>
<dbReference type="Gene3D" id="2.60.40.10">
    <property type="entry name" value="Immunoglobulins"/>
    <property type="match status" value="2"/>
</dbReference>
<dbReference type="InterPro" id="IPR013783">
    <property type="entry name" value="Ig-like_fold"/>
</dbReference>
<feature type="non-terminal residue" evidence="1">
    <location>
        <position position="642"/>
    </location>
</feature>
<accession>A0A382CM07</accession>
<sequence>TGDADTSADSGSVNVDFTAPTETCGSIDISADTGTADDDFNTKTAAQTITCTLTGALDGTDVLYITVDAGSNWAVATSSVSGTAVSVASQTLSGSSSINFKVADATGNELASSAQSYTLDTTAPTITYTGAIEISADTGTADDDFNTKTAAQTLTATLSAAIASDDTLQVSVNNGGAWTDDDHNTAAGTALSTSMTLVAGGAEFHIRIKDNAGNAGTASETAYTLDTTAPTITYSSVDISADTGSAADDFITKTAAQTLTATLSAAIAADDILQVSINAGSSWTNDDHNTAAGTALSTAIVLTDDTTSAIHIRITDDAGNSGTATTQAYTHDDTVPTLTIAIASNNAVTTQAKSGDIVTLTMTPSQTLQGNPACTIDGEAGTAGADGSDHTCTLTLSGDETAGNLAFSVTGGGTFADVAGNNGATDTSANSGSVNVDFTAPTVTISGIGISADTGTASDDFETATAAQTLTATLSAAAAGSDIVYVSVDAGSSWTDKTSDVSGTALSTSITLTDDTTSAIHIKVTDAAGNDGTAGTQAYTHDDTAPTISFSSVDISADTGTANDDFNTKTAAQTLTATLSAAIASDDILQVSVNNGGAWTNDDHNTAAGTSLSTAMTLVAGGAEFHIRITDDAGNSGTASET</sequence>
<organism evidence="1">
    <name type="scientific">marine metagenome</name>
    <dbReference type="NCBI Taxonomy" id="408172"/>
    <lineage>
        <taxon>unclassified sequences</taxon>
        <taxon>metagenomes</taxon>
        <taxon>ecological metagenomes</taxon>
    </lineage>
</organism>
<evidence type="ECO:0008006" key="2">
    <source>
        <dbReference type="Google" id="ProtNLM"/>
    </source>
</evidence>
<protein>
    <recommendedName>
        <fullName evidence="2">Bacterial Ig-like domain-containing protein</fullName>
    </recommendedName>
</protein>
<evidence type="ECO:0000313" key="1">
    <source>
        <dbReference type="EMBL" id="SVB26802.1"/>
    </source>
</evidence>
<reference evidence="1" key="1">
    <citation type="submission" date="2018-05" db="EMBL/GenBank/DDBJ databases">
        <authorList>
            <person name="Lanie J.A."/>
            <person name="Ng W.-L."/>
            <person name="Kazmierczak K.M."/>
            <person name="Andrzejewski T.M."/>
            <person name="Davidsen T.M."/>
            <person name="Wayne K.J."/>
            <person name="Tettelin H."/>
            <person name="Glass J.I."/>
            <person name="Rusch D."/>
            <person name="Podicherti R."/>
            <person name="Tsui H.-C.T."/>
            <person name="Winkler M.E."/>
        </authorList>
    </citation>
    <scope>NUCLEOTIDE SEQUENCE</scope>
</reference>
<gene>
    <name evidence="1" type="ORF">METZ01_LOCUS179656</name>
</gene>